<protein>
    <submittedName>
        <fullName evidence="6">Family 43 glycosylhydrolase</fullName>
    </submittedName>
</protein>
<dbReference type="InterPro" id="IPR023296">
    <property type="entry name" value="Glyco_hydro_beta-prop_sf"/>
</dbReference>
<keyword evidence="3" id="KW-0378">Hydrolase</keyword>
<feature type="domain" description="Bacterial Ig-like" evidence="5">
    <location>
        <begin position="235"/>
        <end position="268"/>
    </location>
</feature>
<keyword evidence="2" id="KW-0732">Signal</keyword>
<dbReference type="Proteomes" id="UP001163115">
    <property type="component" value="Chromosome"/>
</dbReference>
<evidence type="ECO:0000313" key="7">
    <source>
        <dbReference type="Proteomes" id="UP001163115"/>
    </source>
</evidence>
<proteinExistence type="inferred from homology"/>
<reference evidence="6" key="1">
    <citation type="submission" date="2022-11" db="EMBL/GenBank/DDBJ databases">
        <title>Lacrimispora xylanolytica sy1, complete genome.</title>
        <authorList>
            <person name="Choi S."/>
        </authorList>
    </citation>
    <scope>NUCLEOTIDE SEQUENCE</scope>
    <source>
        <strain evidence="6">Sy1</strain>
    </source>
</reference>
<evidence type="ECO:0000313" key="6">
    <source>
        <dbReference type="EMBL" id="WAJ23194.1"/>
    </source>
</evidence>
<evidence type="ECO:0000256" key="1">
    <source>
        <dbReference type="ARBA" id="ARBA00009865"/>
    </source>
</evidence>
<organism evidence="6 7">
    <name type="scientific">Lacrimispora xylanolytica</name>
    <dbReference type="NCBI Taxonomy" id="29375"/>
    <lineage>
        <taxon>Bacteria</taxon>
        <taxon>Bacillati</taxon>
        <taxon>Bacillota</taxon>
        <taxon>Clostridia</taxon>
        <taxon>Lachnospirales</taxon>
        <taxon>Lachnospiraceae</taxon>
        <taxon>Lacrimispora</taxon>
    </lineage>
</organism>
<dbReference type="PANTHER" id="PTHR43817">
    <property type="entry name" value="GLYCOSYL HYDROLASE"/>
    <property type="match status" value="1"/>
</dbReference>
<dbReference type="EMBL" id="CP113524">
    <property type="protein sequence ID" value="WAJ23194.1"/>
    <property type="molecule type" value="Genomic_DNA"/>
</dbReference>
<evidence type="ECO:0000256" key="3">
    <source>
        <dbReference type="ARBA" id="ARBA00022801"/>
    </source>
</evidence>
<evidence type="ECO:0000259" key="5">
    <source>
        <dbReference type="Pfam" id="PF07532"/>
    </source>
</evidence>
<dbReference type="PANTHER" id="PTHR43817:SF1">
    <property type="entry name" value="HYDROLASE, FAMILY 43, PUTATIVE (AFU_ORTHOLOGUE AFUA_3G01660)-RELATED"/>
    <property type="match status" value="1"/>
</dbReference>
<dbReference type="InterPro" id="IPR011081">
    <property type="entry name" value="Big_4"/>
</dbReference>
<dbReference type="Gene3D" id="2.115.10.20">
    <property type="entry name" value="Glycosyl hydrolase domain, family 43"/>
    <property type="match status" value="1"/>
</dbReference>
<dbReference type="Pfam" id="PF04616">
    <property type="entry name" value="Glyco_hydro_43"/>
    <property type="match status" value="1"/>
</dbReference>
<comment type="similarity">
    <text evidence="1">Belongs to the glycosyl hydrolase 43 family.</text>
</comment>
<evidence type="ECO:0000256" key="4">
    <source>
        <dbReference type="ARBA" id="ARBA00023295"/>
    </source>
</evidence>
<dbReference type="CDD" id="cd18818">
    <property type="entry name" value="GH43_GbtXyl43B-like"/>
    <property type="match status" value="1"/>
</dbReference>
<dbReference type="SUPFAM" id="SSF75005">
    <property type="entry name" value="Arabinanase/levansucrase/invertase"/>
    <property type="match status" value="2"/>
</dbReference>
<sequence>MKNQELHNKILIYTRKPNEDYTNSLSNSIHFAYGDGTGDFQPLNENYGILFPLATVDERNVIQEKGLRNPYIFHKADGGFGIIAIRVDKNGNEDEESRGQLLLWTSEDLIAFHFLGLIRLHEDLFIREAVCDYEEKSGTYVIRWFSREGACYCNRLTSLEDFNSISLPEPSEPYESARTEVGIPDITPGNIISVTEEVGREIKLRWIPLFNEEIRIPESVCVPSKQQIEEVKAIAIYTDGSTREKNVLWDVSGIDDRKPGTYRVKGRVIQEEYQFPLASGYADPVILPWNGKYYYVATNDNKNDIGIYVRESSTIKGLFSPGYEERIILDYNEEKGYVQTFWAPEFHVIGEELYLLFALGGKAWGPQCHMMKLKEGGEILSARDWEEPVRVKRSDGSPLTQDGITLDMTYFQADKVSCVVWSYRKGIGTPLDTGSMLYIATVDERNPTILTSDPLLLSRPLYGWENIQGTINNEGPYPLVTDDAVYLTYSGGAAGGYTYAIGLLSIPRGSNYLDPGAWKKSSTPVLSYYSRNDVYGPGHNSFFRDYDGTIMIMYHGETVLTPSGTRCSAMHRVHINSNGVPVFDLVPERDLNRELAEVTMQVVIPSFSK</sequence>
<evidence type="ECO:0000256" key="2">
    <source>
        <dbReference type="ARBA" id="ARBA00022729"/>
    </source>
</evidence>
<dbReference type="InterPro" id="IPR006710">
    <property type="entry name" value="Glyco_hydro_43"/>
</dbReference>
<dbReference type="RefSeq" id="WP_268114711.1">
    <property type="nucleotide sequence ID" value="NZ_CP113524.1"/>
</dbReference>
<gene>
    <name evidence="6" type="ORF">OW255_16730</name>
</gene>
<name>A0ABY7A9T8_9FIRM</name>
<keyword evidence="4" id="KW-0326">Glycosidase</keyword>
<dbReference type="Pfam" id="PF07532">
    <property type="entry name" value="Big_4"/>
    <property type="match status" value="1"/>
</dbReference>
<keyword evidence="7" id="KW-1185">Reference proteome</keyword>
<accession>A0ABY7A9T8</accession>